<proteinExistence type="predicted"/>
<dbReference type="EMBL" id="MHIN01000004">
    <property type="protein sequence ID" value="OGY55808.1"/>
    <property type="molecule type" value="Genomic_DNA"/>
</dbReference>
<dbReference type="Proteomes" id="UP000178122">
    <property type="component" value="Unassembled WGS sequence"/>
</dbReference>
<reference evidence="1 2" key="1">
    <citation type="journal article" date="2016" name="Nat. Commun.">
        <title>Thousands of microbial genomes shed light on interconnected biogeochemical processes in an aquifer system.</title>
        <authorList>
            <person name="Anantharaman K."/>
            <person name="Brown C.T."/>
            <person name="Hug L.A."/>
            <person name="Sharon I."/>
            <person name="Castelle C.J."/>
            <person name="Probst A.J."/>
            <person name="Thomas B.C."/>
            <person name="Singh A."/>
            <person name="Wilkins M.J."/>
            <person name="Karaoz U."/>
            <person name="Brodie E.L."/>
            <person name="Williams K.H."/>
            <person name="Hubbard S.S."/>
            <person name="Banfield J.F."/>
        </authorList>
    </citation>
    <scope>NUCLEOTIDE SEQUENCE [LARGE SCALE GENOMIC DNA]</scope>
</reference>
<gene>
    <name evidence="1" type="ORF">A2912_01135</name>
</gene>
<protein>
    <submittedName>
        <fullName evidence="1">Uncharacterized protein</fullName>
    </submittedName>
</protein>
<sequence length="358" mass="40684">MTLRTLINQNRLAEYLNKTRVGRYLEDNSITGSSIPAEDKSLYHNLLAVLQDAHQNTAATRRELKHLLDKRQYETILDQFAEVLTPQSPLKEALCNRNIDYLCSQNALELAASFAQEQGLEIRAILLYPKAVNAALEQGFPELALHCAQQSGDMLLYAKTLVDVGQPLIGVMTVLGHYTPQTLPPQAKQLLFNYGPKTIQDDHKKLIAGSEHYAKQMWQMVQGRTDWVGIDDRYTLLHQFHKDDWDKICSPQEQQEVCEAYNTKSFTPPALVYALASPEPARNLTQRKPQSSPNLSPKILESKFSLEEPILSPRGLSPTNQYLTSSLFEEQYDQGDNVTPLIEKYYFNTKSMKNLKKN</sequence>
<accession>A0A1G1YTX2</accession>
<comment type="caution">
    <text evidence="1">The sequence shown here is derived from an EMBL/GenBank/DDBJ whole genome shotgun (WGS) entry which is preliminary data.</text>
</comment>
<organism evidence="1 2">
    <name type="scientific">Candidatus Buchananbacteria bacterium RIFCSPLOWO2_01_FULL_40_23b</name>
    <dbReference type="NCBI Taxonomy" id="1797544"/>
    <lineage>
        <taxon>Bacteria</taxon>
        <taxon>Candidatus Buchananiibacteriota</taxon>
    </lineage>
</organism>
<dbReference type="AlphaFoldDB" id="A0A1G1YTX2"/>
<evidence type="ECO:0000313" key="2">
    <source>
        <dbReference type="Proteomes" id="UP000178122"/>
    </source>
</evidence>
<evidence type="ECO:0000313" key="1">
    <source>
        <dbReference type="EMBL" id="OGY55808.1"/>
    </source>
</evidence>
<name>A0A1G1YTX2_9BACT</name>